<evidence type="ECO:0000313" key="2">
    <source>
        <dbReference type="Proteomes" id="UP001597548"/>
    </source>
</evidence>
<dbReference type="Proteomes" id="UP001597548">
    <property type="component" value="Unassembled WGS sequence"/>
</dbReference>
<protein>
    <recommendedName>
        <fullName evidence="3">TonB protein C-terminal</fullName>
    </recommendedName>
</protein>
<dbReference type="RefSeq" id="WP_194508328.1">
    <property type="nucleotide sequence ID" value="NZ_JADILU010000004.1"/>
</dbReference>
<evidence type="ECO:0000313" key="1">
    <source>
        <dbReference type="EMBL" id="MFD2916328.1"/>
    </source>
</evidence>
<reference evidence="2" key="1">
    <citation type="journal article" date="2019" name="Int. J. Syst. Evol. Microbiol.">
        <title>The Global Catalogue of Microorganisms (GCM) 10K type strain sequencing project: providing services to taxonomists for standard genome sequencing and annotation.</title>
        <authorList>
            <consortium name="The Broad Institute Genomics Platform"/>
            <consortium name="The Broad Institute Genome Sequencing Center for Infectious Disease"/>
            <person name="Wu L."/>
            <person name="Ma J."/>
        </authorList>
    </citation>
    <scope>NUCLEOTIDE SEQUENCE [LARGE SCALE GENOMIC DNA]</scope>
    <source>
        <strain evidence="2">KCTC 32514</strain>
    </source>
</reference>
<evidence type="ECO:0008006" key="3">
    <source>
        <dbReference type="Google" id="ProtNLM"/>
    </source>
</evidence>
<sequence length="271" mass="30355">MKKAIIISSTTLIILCVLIFGFTSCDHTIKTDEANPSNSKDLAFESSNMELPINKSIPDLYYGVETRFAAIKKSDIDEATTIYDFLNDGEAEQIDLINSVGIIVIKNNQQSDIQEYGESAQLTDAQLKILKSTDYFSHFTIKTQFKEKNKENGKMEERFFGPHITVVPDKQATYIDGNEALINYLKDNSKESMNVIKGDDLGAIKLSFIVTKEGIVSNVKHDAMTTGYPSIDEKFMELIKNIPGKWSPAENAKGEKMDYELVFTFGPRDGC</sequence>
<comment type="caution">
    <text evidence="1">The sequence shown here is derived from an EMBL/GenBank/DDBJ whole genome shotgun (WGS) entry which is preliminary data.</text>
</comment>
<dbReference type="PROSITE" id="PS51257">
    <property type="entry name" value="PROKAR_LIPOPROTEIN"/>
    <property type="match status" value="1"/>
</dbReference>
<organism evidence="1 2">
    <name type="scientific">Psychroserpens luteus</name>
    <dbReference type="NCBI Taxonomy" id="1434066"/>
    <lineage>
        <taxon>Bacteria</taxon>
        <taxon>Pseudomonadati</taxon>
        <taxon>Bacteroidota</taxon>
        <taxon>Flavobacteriia</taxon>
        <taxon>Flavobacteriales</taxon>
        <taxon>Flavobacteriaceae</taxon>
        <taxon>Psychroserpens</taxon>
    </lineage>
</organism>
<proteinExistence type="predicted"/>
<dbReference type="EMBL" id="JBHUOS010000009">
    <property type="protein sequence ID" value="MFD2916328.1"/>
    <property type="molecule type" value="Genomic_DNA"/>
</dbReference>
<accession>A0ABW5ZXD8</accession>
<gene>
    <name evidence="1" type="ORF">ACFS29_11800</name>
</gene>
<keyword evidence="2" id="KW-1185">Reference proteome</keyword>
<name>A0ABW5ZXD8_9FLAO</name>